<dbReference type="PIRSF" id="PIRSF003113">
    <property type="entry name" value="BolA"/>
    <property type="match status" value="1"/>
</dbReference>
<gene>
    <name evidence="3" type="primary">yrbA</name>
    <name evidence="3" type="ORF">HHS_03610</name>
</gene>
<dbReference type="KEGG" id="hhs:HHS_03610"/>
<dbReference type="PANTHER" id="PTHR46229">
    <property type="entry name" value="BOLA TRANSCRIPTION REGULATOR"/>
    <property type="match status" value="1"/>
</dbReference>
<dbReference type="AlphaFoldDB" id="U3U2H9"/>
<name>U3U2H9_9GAMM</name>
<dbReference type="eggNOG" id="COG5007">
    <property type="taxonomic scope" value="Bacteria"/>
</dbReference>
<dbReference type="PANTHER" id="PTHR46229:SF4">
    <property type="entry name" value="ACID STRESS PROTEIN IBAG"/>
    <property type="match status" value="1"/>
</dbReference>
<dbReference type="SUPFAM" id="SSF82657">
    <property type="entry name" value="BolA-like"/>
    <property type="match status" value="1"/>
</dbReference>
<dbReference type="InterPro" id="IPR036065">
    <property type="entry name" value="BolA-like_sf"/>
</dbReference>
<dbReference type="EMBL" id="AP012554">
    <property type="protein sequence ID" value="BAO00331.1"/>
    <property type="molecule type" value="Genomic_DNA"/>
</dbReference>
<reference evidence="3 4" key="1">
    <citation type="submission" date="2012-10" db="EMBL/GenBank/DDBJ databases">
        <title>Genome sequence of the symbiont of the pentatomidae stink bug Halyomorpha halys.</title>
        <authorList>
            <person name="Kobayashi H."/>
            <person name="Fujii-Muramatsu R."/>
            <person name="Takeishi K."/>
            <person name="Noda H."/>
        </authorList>
    </citation>
    <scope>NUCLEOTIDE SEQUENCE [LARGE SCALE GENOMIC DNA]</scope>
</reference>
<dbReference type="InterPro" id="IPR050961">
    <property type="entry name" value="BolA/IbaG_stress_morph_reg"/>
</dbReference>
<dbReference type="Proteomes" id="UP000016900">
    <property type="component" value="Chromosome"/>
</dbReference>
<protein>
    <submittedName>
        <fullName evidence="3">YrbA protein</fullName>
    </submittedName>
</protein>
<accession>U3U2H9</accession>
<dbReference type="Pfam" id="PF01722">
    <property type="entry name" value="BolA"/>
    <property type="match status" value="1"/>
</dbReference>
<organism evidence="3 4">
    <name type="scientific">Candidatus Pantoea carbekii</name>
    <dbReference type="NCBI Taxonomy" id="1235990"/>
    <lineage>
        <taxon>Bacteria</taxon>
        <taxon>Pseudomonadati</taxon>
        <taxon>Pseudomonadota</taxon>
        <taxon>Gammaproteobacteria</taxon>
        <taxon>Enterobacterales</taxon>
        <taxon>Erwiniaceae</taxon>
        <taxon>Pantoea</taxon>
    </lineage>
</organism>
<comment type="similarity">
    <text evidence="1 2">Belongs to the BolA/IbaG family.</text>
</comment>
<sequence>MMKNSEVKALLMNALPLEEVYVMSKDETHFQVIAIGEMFNKLSRVQKQQVIYEPLMEYIINQSIHAVSIKTYTPTQWAQDRKLNNIQDL</sequence>
<dbReference type="InterPro" id="IPR002634">
    <property type="entry name" value="BolA"/>
</dbReference>
<dbReference type="STRING" id="1235990.BMSBPS_0828"/>
<evidence type="ECO:0000256" key="2">
    <source>
        <dbReference type="RuleBase" id="RU003860"/>
    </source>
</evidence>
<evidence type="ECO:0000313" key="3">
    <source>
        <dbReference type="EMBL" id="BAO00331.1"/>
    </source>
</evidence>
<dbReference type="PATRIC" id="fig|1235990.3.peg.357"/>
<keyword evidence="4" id="KW-1185">Reference proteome</keyword>
<evidence type="ECO:0000313" key="4">
    <source>
        <dbReference type="Proteomes" id="UP000016900"/>
    </source>
</evidence>
<evidence type="ECO:0000256" key="1">
    <source>
        <dbReference type="ARBA" id="ARBA00005578"/>
    </source>
</evidence>
<proteinExistence type="inferred from homology"/>
<dbReference type="Gene3D" id="3.30.300.90">
    <property type="entry name" value="BolA-like"/>
    <property type="match status" value="1"/>
</dbReference>